<keyword evidence="5" id="KW-1185">Reference proteome</keyword>
<name>A0AAE3L356_9FIRM</name>
<dbReference type="Proteomes" id="UP001205748">
    <property type="component" value="Unassembled WGS sequence"/>
</dbReference>
<feature type="domain" description="Rhodanese" evidence="3">
    <location>
        <begin position="164"/>
        <end position="273"/>
    </location>
</feature>
<dbReference type="InterPro" id="IPR045078">
    <property type="entry name" value="TST/MPST-like"/>
</dbReference>
<evidence type="ECO:0000256" key="1">
    <source>
        <dbReference type="ARBA" id="ARBA00022679"/>
    </source>
</evidence>
<proteinExistence type="predicted"/>
<evidence type="ECO:0000313" key="5">
    <source>
        <dbReference type="Proteomes" id="UP001205748"/>
    </source>
</evidence>
<evidence type="ECO:0000256" key="2">
    <source>
        <dbReference type="ARBA" id="ARBA00022737"/>
    </source>
</evidence>
<dbReference type="InterPro" id="IPR001307">
    <property type="entry name" value="Thiosulphate_STrfase_CS"/>
</dbReference>
<evidence type="ECO:0000313" key="4">
    <source>
        <dbReference type="EMBL" id="MCR1897678.1"/>
    </source>
</evidence>
<dbReference type="InterPro" id="IPR036873">
    <property type="entry name" value="Rhodanese-like_dom_sf"/>
</dbReference>
<feature type="domain" description="Rhodanese" evidence="3">
    <location>
        <begin position="15"/>
        <end position="134"/>
    </location>
</feature>
<dbReference type="EMBL" id="JANKAS010000001">
    <property type="protein sequence ID" value="MCR1897678.1"/>
    <property type="molecule type" value="Genomic_DNA"/>
</dbReference>
<dbReference type="AlphaFoldDB" id="A0AAE3L356"/>
<keyword evidence="1" id="KW-0808">Transferase</keyword>
<dbReference type="CDD" id="cd01449">
    <property type="entry name" value="TST_Repeat_2"/>
    <property type="match status" value="1"/>
</dbReference>
<gene>
    <name evidence="4" type="ORF">NSA47_01560</name>
</gene>
<reference evidence="4" key="1">
    <citation type="submission" date="2022-07" db="EMBL/GenBank/DDBJ databases">
        <title>Enhanced cultured diversity of the mouse gut microbiota enables custom-made synthetic communities.</title>
        <authorList>
            <person name="Afrizal A."/>
        </authorList>
    </citation>
    <scope>NUCLEOTIDE SEQUENCE</scope>
    <source>
        <strain evidence="4">DSM 28593</strain>
    </source>
</reference>
<dbReference type="Gene3D" id="3.40.250.10">
    <property type="entry name" value="Rhodanese-like domain"/>
    <property type="match status" value="2"/>
</dbReference>
<comment type="caution">
    <text evidence="4">The sequence shown here is derived from an EMBL/GenBank/DDBJ whole genome shotgun (WGS) entry which is preliminary data.</text>
</comment>
<dbReference type="CDD" id="cd01448">
    <property type="entry name" value="TST_Repeat_1"/>
    <property type="match status" value="1"/>
</dbReference>
<keyword evidence="2" id="KW-0677">Repeat</keyword>
<dbReference type="RefSeq" id="WP_257529085.1">
    <property type="nucleotide sequence ID" value="NZ_JANKAS010000001.1"/>
</dbReference>
<sequence length="277" mass="31645">MKNLVSAQWLCKNISDKNIVIVDCRSSLVEGEDGYQNYLKAHIPGAYFINTKNQLSGSKGVHGGRHPLPDTMAFKKTIEEMGVSKNTIVVAYDDNKLFTAARLWWQLKYIGHEKVYVLDGGLEKWLEINYPLSKNIPEQREGNIPININKEMQITAQEIQQRLEDDTLVLLDARTKERYIGEVEPVDKIAGHIPGAKLYPAEDNLKEKGEWKEKDKLEKRFEDIKNYQDIGLYCGSGINACMNFIALDELGLKAKLYVGSWSDWITYRDYPIAKGEK</sequence>
<evidence type="ECO:0000259" key="3">
    <source>
        <dbReference type="PROSITE" id="PS50206"/>
    </source>
</evidence>
<dbReference type="PROSITE" id="PS00380">
    <property type="entry name" value="RHODANESE_1"/>
    <property type="match status" value="1"/>
</dbReference>
<dbReference type="PANTHER" id="PTHR11364">
    <property type="entry name" value="THIOSULFATE SULFERTANSFERASE"/>
    <property type="match status" value="1"/>
</dbReference>
<dbReference type="Pfam" id="PF00581">
    <property type="entry name" value="Rhodanese"/>
    <property type="match status" value="2"/>
</dbReference>
<dbReference type="PROSITE" id="PS50206">
    <property type="entry name" value="RHODANESE_3"/>
    <property type="match status" value="2"/>
</dbReference>
<dbReference type="SUPFAM" id="SSF52821">
    <property type="entry name" value="Rhodanese/Cell cycle control phosphatase"/>
    <property type="match status" value="2"/>
</dbReference>
<dbReference type="PANTHER" id="PTHR11364:SF27">
    <property type="entry name" value="SULFURTRANSFERASE"/>
    <property type="match status" value="1"/>
</dbReference>
<organism evidence="4 5">
    <name type="scientific">Irregularibacter muris</name>
    <dbReference type="NCBI Taxonomy" id="1796619"/>
    <lineage>
        <taxon>Bacteria</taxon>
        <taxon>Bacillati</taxon>
        <taxon>Bacillota</taxon>
        <taxon>Clostridia</taxon>
        <taxon>Eubacteriales</taxon>
        <taxon>Eubacteriaceae</taxon>
        <taxon>Irregularibacter</taxon>
    </lineage>
</organism>
<dbReference type="SMART" id="SM00450">
    <property type="entry name" value="RHOD"/>
    <property type="match status" value="2"/>
</dbReference>
<dbReference type="GO" id="GO:0004792">
    <property type="term" value="F:thiosulfate-cyanide sulfurtransferase activity"/>
    <property type="evidence" value="ECO:0007669"/>
    <property type="project" value="InterPro"/>
</dbReference>
<protein>
    <submittedName>
        <fullName evidence="4">Sulfurtransferase</fullName>
    </submittedName>
</protein>
<accession>A0AAE3L356</accession>
<dbReference type="InterPro" id="IPR001763">
    <property type="entry name" value="Rhodanese-like_dom"/>
</dbReference>